<dbReference type="STRING" id="1817864.A2Z21_04640"/>
<name>A0A1F5UVA2_FRAXR</name>
<evidence type="ECO:0000256" key="3">
    <source>
        <dbReference type="ARBA" id="ARBA00023163"/>
    </source>
</evidence>
<dbReference type="GO" id="GO:0016747">
    <property type="term" value="F:acyltransferase activity, transferring groups other than amino-acyl groups"/>
    <property type="evidence" value="ECO:0007669"/>
    <property type="project" value="InterPro"/>
</dbReference>
<dbReference type="Gene3D" id="3.40.630.30">
    <property type="match status" value="1"/>
</dbReference>
<gene>
    <name evidence="7" type="ORF">A2Z21_04640</name>
</gene>
<keyword evidence="2" id="KW-0805">Transcription regulation</keyword>
<reference evidence="7 8" key="1">
    <citation type="journal article" date="2016" name="Nat. Commun.">
        <title>Thousands of microbial genomes shed light on interconnected biogeochemical processes in an aquifer system.</title>
        <authorList>
            <person name="Anantharaman K."/>
            <person name="Brown C.T."/>
            <person name="Hug L.A."/>
            <person name="Sharon I."/>
            <person name="Castelle C.J."/>
            <person name="Probst A.J."/>
            <person name="Thomas B.C."/>
            <person name="Singh A."/>
            <person name="Wilkins M.J."/>
            <person name="Karaoz U."/>
            <person name="Brodie E.L."/>
            <person name="Williams K.H."/>
            <person name="Hubbard S.S."/>
            <person name="Banfield J.F."/>
        </authorList>
    </citation>
    <scope>NUCLEOTIDE SEQUENCE [LARGE SCALE GENOMIC DNA]</scope>
    <source>
        <strain evidence="8">RBG_16_55_9</strain>
    </source>
</reference>
<dbReference type="PROSITE" id="PS51186">
    <property type="entry name" value="GNAT"/>
    <property type="match status" value="1"/>
</dbReference>
<dbReference type="EMBL" id="MFGX01000064">
    <property type="protein sequence ID" value="OGF55079.1"/>
    <property type="molecule type" value="Genomic_DNA"/>
</dbReference>
<dbReference type="Proteomes" id="UP000179157">
    <property type="component" value="Unassembled WGS sequence"/>
</dbReference>
<sequence length="234" mass="25937">MAQTGMEAKVLDLMGSISEGANTEEIAARLGIIRHTAAKYLEILRAKGLVRCRKVGNSKLWQPITAGLIIRPLTTQDLPAIGEIQRRLQPADEVSQAHFAQVMEYHIESGDAALRLGAEMQGQLVGFIVGEIRDWEFGGGEKTGWIKALMVAPEYHGRGIGRQLGEALLEHFRSRRIECVRTLVDWYAGELLAYFRTLGFEVMPMLPLEKRYTGLHSTGESHSSVTKDPVNGKP</sequence>
<evidence type="ECO:0000259" key="6">
    <source>
        <dbReference type="PROSITE" id="PS51186"/>
    </source>
</evidence>
<feature type="compositionally biased region" description="Polar residues" evidence="5">
    <location>
        <begin position="215"/>
        <end position="226"/>
    </location>
</feature>
<dbReference type="InterPro" id="IPR006793">
    <property type="entry name" value="FaeA"/>
</dbReference>
<dbReference type="InterPro" id="IPR016181">
    <property type="entry name" value="Acyl_CoA_acyltransferase"/>
</dbReference>
<dbReference type="AlphaFoldDB" id="A0A1F5UVA2"/>
<accession>A0A1F5UVA2</accession>
<dbReference type="InterPro" id="IPR036388">
    <property type="entry name" value="WH-like_DNA-bd_sf"/>
</dbReference>
<protein>
    <recommendedName>
        <fullName evidence="6">N-acetyltransferase domain-containing protein</fullName>
    </recommendedName>
</protein>
<dbReference type="PANTHER" id="PTHR43877">
    <property type="entry name" value="AMINOALKYLPHOSPHONATE N-ACETYLTRANSFERASE-RELATED-RELATED"/>
    <property type="match status" value="1"/>
</dbReference>
<comment type="caution">
    <text evidence="7">The sequence shown here is derived from an EMBL/GenBank/DDBJ whole genome shotgun (WGS) entry which is preliminary data.</text>
</comment>
<dbReference type="SUPFAM" id="SSF46785">
    <property type="entry name" value="Winged helix' DNA-binding domain"/>
    <property type="match status" value="1"/>
</dbReference>
<feature type="region of interest" description="Disordered" evidence="5">
    <location>
        <begin position="215"/>
        <end position="234"/>
    </location>
</feature>
<evidence type="ECO:0000313" key="8">
    <source>
        <dbReference type="Proteomes" id="UP000179157"/>
    </source>
</evidence>
<evidence type="ECO:0000256" key="5">
    <source>
        <dbReference type="SAM" id="MobiDB-lite"/>
    </source>
</evidence>
<feature type="domain" description="N-acetyltransferase" evidence="6">
    <location>
        <begin position="68"/>
        <end position="220"/>
    </location>
</feature>
<keyword evidence="3" id="KW-0804">Transcription</keyword>
<dbReference type="InterPro" id="IPR050832">
    <property type="entry name" value="Bact_Acetyltransf"/>
</dbReference>
<evidence type="ECO:0000256" key="2">
    <source>
        <dbReference type="ARBA" id="ARBA00023015"/>
    </source>
</evidence>
<dbReference type="InterPro" id="IPR036390">
    <property type="entry name" value="WH_DNA-bd_sf"/>
</dbReference>
<dbReference type="CDD" id="cd04301">
    <property type="entry name" value="NAT_SF"/>
    <property type="match status" value="1"/>
</dbReference>
<evidence type="ECO:0000313" key="7">
    <source>
        <dbReference type="EMBL" id="OGF55079.1"/>
    </source>
</evidence>
<keyword evidence="1" id="KW-0808">Transferase</keyword>
<dbReference type="SUPFAM" id="SSF55729">
    <property type="entry name" value="Acyl-CoA N-acyltransferases (Nat)"/>
    <property type="match status" value="1"/>
</dbReference>
<evidence type="ECO:0000256" key="1">
    <source>
        <dbReference type="ARBA" id="ARBA00022679"/>
    </source>
</evidence>
<evidence type="ECO:0000256" key="4">
    <source>
        <dbReference type="ARBA" id="ARBA00023315"/>
    </source>
</evidence>
<dbReference type="Pfam" id="PF04703">
    <property type="entry name" value="FaeA"/>
    <property type="match status" value="1"/>
</dbReference>
<dbReference type="Gene3D" id="1.10.10.10">
    <property type="entry name" value="Winged helix-like DNA-binding domain superfamily/Winged helix DNA-binding domain"/>
    <property type="match status" value="1"/>
</dbReference>
<dbReference type="Pfam" id="PF00583">
    <property type="entry name" value="Acetyltransf_1"/>
    <property type="match status" value="1"/>
</dbReference>
<proteinExistence type="predicted"/>
<keyword evidence="4" id="KW-0012">Acyltransferase</keyword>
<organism evidence="7 8">
    <name type="scientific">Fraserbacteria sp. (strain RBG_16_55_9)</name>
    <dbReference type="NCBI Taxonomy" id="1817864"/>
    <lineage>
        <taxon>Bacteria</taxon>
        <taxon>Candidatus Fraseribacteriota</taxon>
    </lineage>
</organism>
<dbReference type="GO" id="GO:0006355">
    <property type="term" value="P:regulation of DNA-templated transcription"/>
    <property type="evidence" value="ECO:0007669"/>
    <property type="project" value="InterPro"/>
</dbReference>
<dbReference type="InterPro" id="IPR000182">
    <property type="entry name" value="GNAT_dom"/>
</dbReference>